<dbReference type="Proteomes" id="UP000631791">
    <property type="component" value="Unassembled WGS sequence"/>
</dbReference>
<comment type="caution">
    <text evidence="1">The sequence shown here is derived from an EMBL/GenBank/DDBJ whole genome shotgun (WGS) entry which is preliminary data.</text>
</comment>
<keyword evidence="2" id="KW-1185">Reference proteome</keyword>
<proteinExistence type="predicted"/>
<reference evidence="1 2" key="1">
    <citation type="submission" date="2020-11" db="EMBL/GenBank/DDBJ databases">
        <title>Sequencing the genomes of 1000 actinobacteria strains.</title>
        <authorList>
            <person name="Klenk H.-P."/>
        </authorList>
    </citation>
    <scope>NUCLEOTIDE SEQUENCE [LARGE SCALE GENOMIC DNA]</scope>
    <source>
        <strain evidence="1 2">DSM 101695</strain>
    </source>
</reference>
<accession>A0ABS0K727</accession>
<evidence type="ECO:0000313" key="2">
    <source>
        <dbReference type="Proteomes" id="UP000631791"/>
    </source>
</evidence>
<dbReference type="EMBL" id="JADOTY010000001">
    <property type="protein sequence ID" value="MBG6104437.1"/>
    <property type="molecule type" value="Genomic_DNA"/>
</dbReference>
<sequence>MGHLLSDQIKISGYEYDVETGVSRMLVPPHSRADG</sequence>
<organism evidence="1 2">
    <name type="scientific">Micromonospora vinacea</name>
    <dbReference type="NCBI Taxonomy" id="709878"/>
    <lineage>
        <taxon>Bacteria</taxon>
        <taxon>Bacillati</taxon>
        <taxon>Actinomycetota</taxon>
        <taxon>Actinomycetes</taxon>
        <taxon>Micromonosporales</taxon>
        <taxon>Micromonosporaceae</taxon>
        <taxon>Micromonospora</taxon>
    </lineage>
</organism>
<evidence type="ECO:0000313" key="1">
    <source>
        <dbReference type="EMBL" id="MBG6104437.1"/>
    </source>
</evidence>
<gene>
    <name evidence="1" type="ORF">IW249_004851</name>
</gene>
<protein>
    <submittedName>
        <fullName evidence="1">Uncharacterized protein</fullName>
    </submittedName>
</protein>
<name>A0ABS0K727_9ACTN</name>